<evidence type="ECO:0000256" key="5">
    <source>
        <dbReference type="SAM" id="SignalP"/>
    </source>
</evidence>
<dbReference type="Gene3D" id="1.10.287.990">
    <property type="entry name" value="Fe,Mn superoxide dismutase (SOD) domain"/>
    <property type="match status" value="1"/>
</dbReference>
<keyword evidence="4 7" id="KW-0560">Oxidoreductase</keyword>
<evidence type="ECO:0000256" key="3">
    <source>
        <dbReference type="ARBA" id="ARBA00022723"/>
    </source>
</evidence>
<evidence type="ECO:0000313" key="7">
    <source>
        <dbReference type="EMBL" id="MBB5039039.1"/>
    </source>
</evidence>
<feature type="chain" id="PRO_5031451634" description="superoxide dismutase" evidence="5">
    <location>
        <begin position="26"/>
        <end position="277"/>
    </location>
</feature>
<accession>A0A7W7YMU9</accession>
<dbReference type="PANTHER" id="PTHR43595:SF2">
    <property type="entry name" value="SMALL RIBOSOMAL SUBUNIT PROTEIN MS42"/>
    <property type="match status" value="1"/>
</dbReference>
<dbReference type="AlphaFoldDB" id="A0A7W7YMU9"/>
<dbReference type="PRINTS" id="PR01703">
    <property type="entry name" value="MNSODISMTASE"/>
</dbReference>
<dbReference type="InterPro" id="IPR036324">
    <property type="entry name" value="Mn/Fe_SOD_N_sf"/>
</dbReference>
<sequence>MQYSSMTRRGFITAATAAFSSTVLGAPAPLSTPLGVALRQEPLPFDFEALEPFMKASTLRRHYRETHAQYLRELELALQTEAMTVGNVVSLMPGMDRMIQPQKSDSLMPIGRLVSQGLSFQAPQTLSKESVQTIRRAGGGHINHTAFWRFLCPPDSGPSGPQGRAARAILEDFGSVKAFRQVFKETAMNHVGSGWAWLVYRPDGCLVTSTTMNEDNPLMKDHIPWHQSGKPLLALDLWEHSYYEQYGEDREQYIDAWWKVVNWEFVNRAYAIVTGKV</sequence>
<dbReference type="EMBL" id="JACHIF010000007">
    <property type="protein sequence ID" value="MBB5039039.1"/>
    <property type="molecule type" value="Genomic_DNA"/>
</dbReference>
<protein>
    <recommendedName>
        <fullName evidence="2">superoxide dismutase</fullName>
        <ecNumber evidence="2">1.15.1.1</ecNumber>
    </recommendedName>
</protein>
<dbReference type="InterPro" id="IPR019833">
    <property type="entry name" value="Mn/Fe_SOD_BS"/>
</dbReference>
<dbReference type="InterPro" id="IPR036314">
    <property type="entry name" value="SOD_C_sf"/>
</dbReference>
<gene>
    <name evidence="7" type="ORF">HNQ64_003308</name>
</gene>
<evidence type="ECO:0000256" key="2">
    <source>
        <dbReference type="ARBA" id="ARBA00012682"/>
    </source>
</evidence>
<comment type="similarity">
    <text evidence="1">Belongs to the iron/manganese superoxide dismutase family.</text>
</comment>
<feature type="domain" description="Manganese/iron superoxide dismutase C-terminal" evidence="6">
    <location>
        <begin position="161"/>
        <end position="268"/>
    </location>
</feature>
<comment type="caution">
    <text evidence="7">The sequence shown here is derived from an EMBL/GenBank/DDBJ whole genome shotgun (WGS) entry which is preliminary data.</text>
</comment>
<dbReference type="GO" id="GO:0046872">
    <property type="term" value="F:metal ion binding"/>
    <property type="evidence" value="ECO:0007669"/>
    <property type="project" value="UniProtKB-KW"/>
</dbReference>
<proteinExistence type="inferred from homology"/>
<dbReference type="PROSITE" id="PS00088">
    <property type="entry name" value="SOD_MN"/>
    <property type="match status" value="1"/>
</dbReference>
<evidence type="ECO:0000256" key="4">
    <source>
        <dbReference type="ARBA" id="ARBA00023002"/>
    </source>
</evidence>
<dbReference type="InterPro" id="IPR006311">
    <property type="entry name" value="TAT_signal"/>
</dbReference>
<keyword evidence="8" id="KW-1185">Reference proteome</keyword>
<keyword evidence="3" id="KW-0479">Metal-binding</keyword>
<reference evidence="7 8" key="1">
    <citation type="submission" date="2020-08" db="EMBL/GenBank/DDBJ databases">
        <title>Genomic Encyclopedia of Type Strains, Phase IV (KMG-IV): sequencing the most valuable type-strain genomes for metagenomic binning, comparative biology and taxonomic classification.</title>
        <authorList>
            <person name="Goeker M."/>
        </authorList>
    </citation>
    <scope>NUCLEOTIDE SEQUENCE [LARGE SCALE GENOMIC DNA]</scope>
    <source>
        <strain evidence="7 8">DSM 12251</strain>
    </source>
</reference>
<dbReference type="GO" id="GO:0004784">
    <property type="term" value="F:superoxide dismutase activity"/>
    <property type="evidence" value="ECO:0007669"/>
    <property type="project" value="UniProtKB-EC"/>
</dbReference>
<dbReference type="SUPFAM" id="SSF46609">
    <property type="entry name" value="Fe,Mn superoxide dismutase (SOD), N-terminal domain"/>
    <property type="match status" value="1"/>
</dbReference>
<dbReference type="SUPFAM" id="SSF54719">
    <property type="entry name" value="Fe,Mn superoxide dismutase (SOD), C-terminal domain"/>
    <property type="match status" value="1"/>
</dbReference>
<dbReference type="PANTHER" id="PTHR43595">
    <property type="entry name" value="37S RIBOSOMAL PROTEIN S26, MITOCHONDRIAL"/>
    <property type="match status" value="1"/>
</dbReference>
<dbReference type="InterPro" id="IPR001189">
    <property type="entry name" value="Mn/Fe_SOD"/>
</dbReference>
<organism evidence="7 8">
    <name type="scientific">Prosthecobacter dejongeii</name>
    <dbReference type="NCBI Taxonomy" id="48465"/>
    <lineage>
        <taxon>Bacteria</taxon>
        <taxon>Pseudomonadati</taxon>
        <taxon>Verrucomicrobiota</taxon>
        <taxon>Verrucomicrobiia</taxon>
        <taxon>Verrucomicrobiales</taxon>
        <taxon>Verrucomicrobiaceae</taxon>
        <taxon>Prosthecobacter</taxon>
    </lineage>
</organism>
<name>A0A7W7YMU9_9BACT</name>
<dbReference type="Gene3D" id="3.55.40.20">
    <property type="entry name" value="Iron/manganese superoxide dismutase, C-terminal domain"/>
    <property type="match status" value="1"/>
</dbReference>
<dbReference type="Proteomes" id="UP000534294">
    <property type="component" value="Unassembled WGS sequence"/>
</dbReference>
<dbReference type="GO" id="GO:0005737">
    <property type="term" value="C:cytoplasm"/>
    <property type="evidence" value="ECO:0007669"/>
    <property type="project" value="TreeGrafter"/>
</dbReference>
<dbReference type="InterPro" id="IPR019832">
    <property type="entry name" value="Mn/Fe_SOD_C"/>
</dbReference>
<feature type="signal peptide" evidence="5">
    <location>
        <begin position="1"/>
        <end position="25"/>
    </location>
</feature>
<keyword evidence="5" id="KW-0732">Signal</keyword>
<dbReference type="Pfam" id="PF02777">
    <property type="entry name" value="Sod_Fe_C"/>
    <property type="match status" value="1"/>
</dbReference>
<evidence type="ECO:0000259" key="6">
    <source>
        <dbReference type="Pfam" id="PF02777"/>
    </source>
</evidence>
<evidence type="ECO:0000313" key="8">
    <source>
        <dbReference type="Proteomes" id="UP000534294"/>
    </source>
</evidence>
<dbReference type="PROSITE" id="PS51318">
    <property type="entry name" value="TAT"/>
    <property type="match status" value="1"/>
</dbReference>
<evidence type="ECO:0000256" key="1">
    <source>
        <dbReference type="ARBA" id="ARBA00008714"/>
    </source>
</evidence>
<dbReference type="EC" id="1.15.1.1" evidence="2"/>